<dbReference type="Pfam" id="PF00773">
    <property type="entry name" value="RNB"/>
    <property type="match status" value="1"/>
</dbReference>
<keyword evidence="3" id="KW-1185">Reference proteome</keyword>
<feature type="domain" description="RNB" evidence="1">
    <location>
        <begin position="547"/>
        <end position="907"/>
    </location>
</feature>
<dbReference type="Pfam" id="PF23214">
    <property type="entry name" value="SH3_CYT4"/>
    <property type="match status" value="1"/>
</dbReference>
<dbReference type="InterPro" id="IPR001900">
    <property type="entry name" value="RNase_II/R"/>
</dbReference>
<dbReference type="InterPro" id="IPR056624">
    <property type="entry name" value="WH_CYT4"/>
</dbReference>
<dbReference type="InterPro" id="IPR050180">
    <property type="entry name" value="RNR_Ribonuclease"/>
</dbReference>
<dbReference type="Proteomes" id="UP000813461">
    <property type="component" value="Unassembled WGS sequence"/>
</dbReference>
<dbReference type="AlphaFoldDB" id="A0A8K0RH07"/>
<comment type="caution">
    <text evidence="2">The sequence shown here is derived from an EMBL/GenBank/DDBJ whole genome shotgun (WGS) entry which is preliminary data.</text>
</comment>
<dbReference type="InterPro" id="IPR012340">
    <property type="entry name" value="NA-bd_OB-fold"/>
</dbReference>
<dbReference type="PANTHER" id="PTHR23355">
    <property type="entry name" value="RIBONUCLEASE"/>
    <property type="match status" value="1"/>
</dbReference>
<dbReference type="EMBL" id="JAGMVJ010000003">
    <property type="protein sequence ID" value="KAH7092473.1"/>
    <property type="molecule type" value="Genomic_DNA"/>
</dbReference>
<dbReference type="SUPFAM" id="SSF50249">
    <property type="entry name" value="Nucleic acid-binding proteins"/>
    <property type="match status" value="1"/>
</dbReference>
<dbReference type="SMART" id="SM00955">
    <property type="entry name" value="RNB"/>
    <property type="match status" value="1"/>
</dbReference>
<reference evidence="2" key="1">
    <citation type="journal article" date="2021" name="Nat. Commun.">
        <title>Genetic determinants of endophytism in the Arabidopsis root mycobiome.</title>
        <authorList>
            <person name="Mesny F."/>
            <person name="Miyauchi S."/>
            <person name="Thiergart T."/>
            <person name="Pickel B."/>
            <person name="Atanasova L."/>
            <person name="Karlsson M."/>
            <person name="Huettel B."/>
            <person name="Barry K.W."/>
            <person name="Haridas S."/>
            <person name="Chen C."/>
            <person name="Bauer D."/>
            <person name="Andreopoulos W."/>
            <person name="Pangilinan J."/>
            <person name="LaButti K."/>
            <person name="Riley R."/>
            <person name="Lipzen A."/>
            <person name="Clum A."/>
            <person name="Drula E."/>
            <person name="Henrissat B."/>
            <person name="Kohler A."/>
            <person name="Grigoriev I.V."/>
            <person name="Martin F.M."/>
            <person name="Hacquard S."/>
        </authorList>
    </citation>
    <scope>NUCLEOTIDE SEQUENCE</scope>
    <source>
        <strain evidence="2">MPI-SDFR-AT-0120</strain>
    </source>
</reference>
<sequence length="1053" mass="118073">MHRIRPLQTSSNICWQCQWRLNNQGPRFALRISPKCLLAVQSSWLPQRAYHATSINDQAALEPIYPVPAFNPALIPRPPQLSIREHLQQWQNEHGGPTEEVLAAFENHPANKEVHNGMSKLHSGFKADEGLDTEDQGQTDYDEGDELITIGLFLKPGDVVELSQAGREPVLAVFVQQVDSSSQFFSVNGRWSHSILARVAFAIPGCIDPVLLTPLIPFLPTSLSQADPKGEVHVPVEIGIPVQRILERMTAEAERIYRANAPVLDTAYAVLADPNRTRMMTLTQIAKTLLAPKDPGWMPSPAALLAVRKSLNHNEFRFKSDRRSHRLTNVFAIRPKNDVQTVETVLEWIREHREFLAASATRSSDDVPTPSKGAKHVIDFLEKARRLITISRKDREPNFGVLGPSKARMSKTEEFSGLQSTWGESFTNSDSQIINFLQAWVLTTQFVGMAGLYSACTNLVMATGCYGKDVYQARGTPDELLGEIRRHTGLLLLQEIGVITPFENRHLYDEQLMLPTVRLSRNLELLNTKAELIRRSPDFQDTMAGLRRDWGTTTVFCIDDAGANEIDDGVSIERVPGDASEFWIHVHVANPTAFFDKTHTLSGLAAHRTETVYTPEKSFPMLPTWATQGFFSLKPNRPVLTFSSRINGNGRVLETKIQPGTIRKIVSITPSHLSTLLGHKPSFETRKFVVGAEKVPDEPGPRTPRLSASETQDLKDLYTAAQNLWSARRAAGGMRFDNAANTVRVFERPDRAGVTWNPPSTGRSRLVTGDPIIEVTSRIPRSFANFGITPENIIEEMMMLACSSVASWCSDRKIPVMYRGTIDTPQYNGMSVEELRTKHLLPYVEKNVEVPRGLALRYREALGRAIAHSAPIPHKAIGVPAYVKVTSPLRRFSDMIAHWQIEAAIRYEAHTGKKFNAPESATDPRGVLPFTQRQMQESIVTLSPRERIIASTKKSSSRFWGIMALLRAWQYNEASVPDVLRFWVRKGRDQLTASKSGAQGLLLDYGYPASFEDTTIDGRMGDEWEVTIDRIDVFSTRVHVKPVRLVHRDEEFT</sequence>
<dbReference type="Pfam" id="PF25522">
    <property type="entry name" value="OB_cyt-4"/>
    <property type="match status" value="1"/>
</dbReference>
<evidence type="ECO:0000313" key="3">
    <source>
        <dbReference type="Proteomes" id="UP000813461"/>
    </source>
</evidence>
<dbReference type="GO" id="GO:0003723">
    <property type="term" value="F:RNA binding"/>
    <property type="evidence" value="ECO:0007669"/>
    <property type="project" value="InterPro"/>
</dbReference>
<protein>
    <recommendedName>
        <fullName evidence="1">RNB domain-containing protein</fullName>
    </recommendedName>
</protein>
<name>A0A8K0RH07_9PLEO</name>
<dbReference type="OrthoDB" id="2285229at2759"/>
<dbReference type="GO" id="GO:0000932">
    <property type="term" value="C:P-body"/>
    <property type="evidence" value="ECO:0007669"/>
    <property type="project" value="TreeGrafter"/>
</dbReference>
<proteinExistence type="predicted"/>
<evidence type="ECO:0000313" key="2">
    <source>
        <dbReference type="EMBL" id="KAH7092473.1"/>
    </source>
</evidence>
<organism evidence="2 3">
    <name type="scientific">Paraphoma chrysanthemicola</name>
    <dbReference type="NCBI Taxonomy" id="798071"/>
    <lineage>
        <taxon>Eukaryota</taxon>
        <taxon>Fungi</taxon>
        <taxon>Dikarya</taxon>
        <taxon>Ascomycota</taxon>
        <taxon>Pezizomycotina</taxon>
        <taxon>Dothideomycetes</taxon>
        <taxon>Pleosporomycetidae</taxon>
        <taxon>Pleosporales</taxon>
        <taxon>Pleosporineae</taxon>
        <taxon>Phaeosphaeriaceae</taxon>
        <taxon>Paraphoma</taxon>
    </lineage>
</organism>
<dbReference type="InterPro" id="IPR057912">
    <property type="entry name" value="OB_CYT4_C"/>
</dbReference>
<evidence type="ECO:0000259" key="1">
    <source>
        <dbReference type="SMART" id="SM00955"/>
    </source>
</evidence>
<dbReference type="GO" id="GO:0006402">
    <property type="term" value="P:mRNA catabolic process"/>
    <property type="evidence" value="ECO:0007669"/>
    <property type="project" value="TreeGrafter"/>
</dbReference>
<dbReference type="PANTHER" id="PTHR23355:SF65">
    <property type="entry name" value="EXORIBONUCLEASE CYT-4, PUTATIVE (AFU_ORTHOLOGUE AFUA_7G01550)-RELATED"/>
    <property type="match status" value="1"/>
</dbReference>
<accession>A0A8K0RH07</accession>
<dbReference type="GO" id="GO:0000175">
    <property type="term" value="F:3'-5'-RNA exonuclease activity"/>
    <property type="evidence" value="ECO:0007669"/>
    <property type="project" value="TreeGrafter"/>
</dbReference>
<dbReference type="InterPro" id="IPR056625">
    <property type="entry name" value="SH3_CYT4"/>
</dbReference>
<dbReference type="Pfam" id="PF23216">
    <property type="entry name" value="WHD_CYT4"/>
    <property type="match status" value="1"/>
</dbReference>
<gene>
    <name evidence="2" type="ORF">FB567DRAFT_238295</name>
</gene>